<dbReference type="InterPro" id="IPR025668">
    <property type="entry name" value="Tnp_DDE_dom"/>
</dbReference>
<dbReference type="EMBL" id="AEDR01000013">
    <property type="protein sequence ID" value="EFL56760.1"/>
    <property type="molecule type" value="Genomic_DNA"/>
</dbReference>
<organism evidence="2 3">
    <name type="scientific">Veillonella atypica ACS-049-V-Sch6</name>
    <dbReference type="NCBI Taxonomy" id="866776"/>
    <lineage>
        <taxon>Bacteria</taxon>
        <taxon>Bacillati</taxon>
        <taxon>Bacillota</taxon>
        <taxon>Negativicutes</taxon>
        <taxon>Veillonellales</taxon>
        <taxon>Veillonellaceae</taxon>
        <taxon>Veillonella</taxon>
    </lineage>
</organism>
<dbReference type="Pfam" id="PF13751">
    <property type="entry name" value="DDE_Tnp_1_6"/>
    <property type="match status" value="1"/>
</dbReference>
<comment type="caution">
    <text evidence="2">The sequence shown here is derived from an EMBL/GenBank/DDBJ whole genome shotgun (WGS) entry which is preliminary data.</text>
</comment>
<reference evidence="2 3" key="1">
    <citation type="submission" date="2010-08" db="EMBL/GenBank/DDBJ databases">
        <authorList>
            <person name="Durkin A.S."/>
            <person name="Madupu R."/>
            <person name="Torralba M."/>
            <person name="Gillis M."/>
            <person name="Methe B."/>
            <person name="Sutton G."/>
            <person name="Nelson K.E."/>
        </authorList>
    </citation>
    <scope>NUCLEOTIDE SEQUENCE [LARGE SCALE GENOMIC DNA]</scope>
    <source>
        <strain evidence="2 3">ACS-049-V-Sch6</strain>
    </source>
</reference>
<dbReference type="PANTHER" id="PTHR33408">
    <property type="entry name" value="TRANSPOSASE"/>
    <property type="match status" value="1"/>
</dbReference>
<feature type="domain" description="Transposase DDE" evidence="1">
    <location>
        <begin position="119"/>
        <end position="249"/>
    </location>
</feature>
<dbReference type="eggNOG" id="COG3666">
    <property type="taxonomic scope" value="Bacteria"/>
</dbReference>
<evidence type="ECO:0000259" key="1">
    <source>
        <dbReference type="Pfam" id="PF13751"/>
    </source>
</evidence>
<dbReference type="InterPro" id="IPR012337">
    <property type="entry name" value="RNaseH-like_sf"/>
</dbReference>
<dbReference type="PANTHER" id="PTHR33408:SF2">
    <property type="entry name" value="TRANSPOSASE DDE DOMAIN-CONTAINING PROTEIN"/>
    <property type="match status" value="1"/>
</dbReference>
<sequence length="268" mass="31248">MRMKENHMRNGQLKPAYNVQLAVHSEYIMGVGVFSKPNDTNTLIPFAQQLEQIHSRRFTYVVADAGYDSHENLTWLKNNQYLSCIKPQYYEKAKTRAWTKDISKARNMEYIPEEDAFRCAKSRKLTYAFTRKAKNKTRFVSERKVYIYESCNRCGYKKECQRYVKPTTKNPVKRIEITPEYDTALAENQDRLISNTGIQLRINRSIQVEGAFGVLKQDLGVRRFLHRGSGNVHKMLYLLSMGFNIAKLHKRIQAGRINTTLFTVKETA</sequence>
<name>E1L4G6_9FIRM</name>
<gene>
    <name evidence="2" type="ORF">HMPREF9321_1520</name>
</gene>
<accession>E1L4G6</accession>
<evidence type="ECO:0000313" key="2">
    <source>
        <dbReference type="EMBL" id="EFL56760.1"/>
    </source>
</evidence>
<proteinExistence type="predicted"/>
<dbReference type="Proteomes" id="UP000004211">
    <property type="component" value="Unassembled WGS sequence"/>
</dbReference>
<evidence type="ECO:0000313" key="3">
    <source>
        <dbReference type="Proteomes" id="UP000004211"/>
    </source>
</evidence>
<dbReference type="AlphaFoldDB" id="E1L4G6"/>
<protein>
    <submittedName>
        <fullName evidence="2">Putative transposase, IS4 family</fullName>
    </submittedName>
</protein>
<dbReference type="SUPFAM" id="SSF53098">
    <property type="entry name" value="Ribonuclease H-like"/>
    <property type="match status" value="1"/>
</dbReference>